<evidence type="ECO:0000256" key="3">
    <source>
        <dbReference type="SAM" id="Coils"/>
    </source>
</evidence>
<comment type="caution">
    <text evidence="4">The sequence shown here is derived from an EMBL/GenBank/DDBJ whole genome shotgun (WGS) entry which is preliminary data.</text>
</comment>
<dbReference type="OrthoDB" id="10014002at2759"/>
<dbReference type="Proteomes" id="UP000663823">
    <property type="component" value="Unassembled WGS sequence"/>
</dbReference>
<dbReference type="InterPro" id="IPR029619">
    <property type="entry name" value="FAM81"/>
</dbReference>
<name>A0A813ZYH9_9BILA</name>
<evidence type="ECO:0000313" key="4">
    <source>
        <dbReference type="EMBL" id="CAF0905072.1"/>
    </source>
</evidence>
<evidence type="ECO:0000256" key="1">
    <source>
        <dbReference type="ARBA" id="ARBA00023054"/>
    </source>
</evidence>
<dbReference type="EMBL" id="CAJOBE010001226">
    <property type="protein sequence ID" value="CAF3725418.1"/>
    <property type="molecule type" value="Genomic_DNA"/>
</dbReference>
<dbReference type="Proteomes" id="UP000663854">
    <property type="component" value="Unassembled WGS sequence"/>
</dbReference>
<comment type="similarity">
    <text evidence="2">Belongs to the FAM81 family.</text>
</comment>
<dbReference type="Proteomes" id="UP000663870">
    <property type="component" value="Unassembled WGS sequence"/>
</dbReference>
<accession>A0A813ZYH9</accession>
<evidence type="ECO:0000313" key="5">
    <source>
        <dbReference type="EMBL" id="CAF1132301.1"/>
    </source>
</evidence>
<dbReference type="AlphaFoldDB" id="A0A813ZYH9"/>
<organism evidence="4 12">
    <name type="scientific">Rotaria sordida</name>
    <dbReference type="NCBI Taxonomy" id="392033"/>
    <lineage>
        <taxon>Eukaryota</taxon>
        <taxon>Metazoa</taxon>
        <taxon>Spiralia</taxon>
        <taxon>Gnathifera</taxon>
        <taxon>Rotifera</taxon>
        <taxon>Eurotatoria</taxon>
        <taxon>Bdelloidea</taxon>
        <taxon>Philodinida</taxon>
        <taxon>Philodinidae</taxon>
        <taxon>Rotaria</taxon>
    </lineage>
</organism>
<dbReference type="EMBL" id="CAJNOH010000145">
    <property type="protein sequence ID" value="CAF0905072.1"/>
    <property type="molecule type" value="Genomic_DNA"/>
</dbReference>
<dbReference type="EMBL" id="CAJNOT010002141">
    <property type="protein sequence ID" value="CAF1288126.1"/>
    <property type="molecule type" value="Genomic_DNA"/>
</dbReference>
<dbReference type="PANTHER" id="PTHR22420:SF4">
    <property type="entry name" value="PROTEIN FAM81A"/>
    <property type="match status" value="1"/>
</dbReference>
<dbReference type="Proteomes" id="UP000663889">
    <property type="component" value="Unassembled WGS sequence"/>
</dbReference>
<dbReference type="Proteomes" id="UP000663874">
    <property type="component" value="Unassembled WGS sequence"/>
</dbReference>
<evidence type="ECO:0000313" key="12">
    <source>
        <dbReference type="Proteomes" id="UP000663854"/>
    </source>
</evidence>
<proteinExistence type="inferred from homology"/>
<keyword evidence="1 3" id="KW-0175">Coiled coil</keyword>
<dbReference type="Proteomes" id="UP000663882">
    <property type="component" value="Unassembled WGS sequence"/>
</dbReference>
<dbReference type="EMBL" id="CAJNOL010001952">
    <property type="protein sequence ID" value="CAF1441708.1"/>
    <property type="molecule type" value="Genomic_DNA"/>
</dbReference>
<evidence type="ECO:0000313" key="6">
    <source>
        <dbReference type="EMBL" id="CAF1199802.1"/>
    </source>
</evidence>
<evidence type="ECO:0000313" key="7">
    <source>
        <dbReference type="EMBL" id="CAF1288126.1"/>
    </source>
</evidence>
<evidence type="ECO:0000313" key="8">
    <source>
        <dbReference type="EMBL" id="CAF1441708.1"/>
    </source>
</evidence>
<protein>
    <submittedName>
        <fullName evidence="4">Uncharacterized protein</fullName>
    </submittedName>
</protein>
<dbReference type="EMBL" id="CAJOAX010001421">
    <property type="protein sequence ID" value="CAF3714174.1"/>
    <property type="molecule type" value="Genomic_DNA"/>
</dbReference>
<evidence type="ECO:0000313" key="13">
    <source>
        <dbReference type="Proteomes" id="UP000663870"/>
    </source>
</evidence>
<dbReference type="EMBL" id="CAJNOU010001407">
    <property type="protein sequence ID" value="CAF1199802.1"/>
    <property type="molecule type" value="Genomic_DNA"/>
</dbReference>
<dbReference type="EMBL" id="CAJOBD010000420">
    <property type="protein sequence ID" value="CAF3665390.1"/>
    <property type="molecule type" value="Genomic_DNA"/>
</dbReference>
<evidence type="ECO:0000313" key="10">
    <source>
        <dbReference type="EMBL" id="CAF3714174.1"/>
    </source>
</evidence>
<dbReference type="Proteomes" id="UP000663836">
    <property type="component" value="Unassembled WGS sequence"/>
</dbReference>
<feature type="coiled-coil region" evidence="3">
    <location>
        <begin position="64"/>
        <end position="91"/>
    </location>
</feature>
<evidence type="ECO:0000313" key="9">
    <source>
        <dbReference type="EMBL" id="CAF3665390.1"/>
    </source>
</evidence>
<gene>
    <name evidence="11" type="ORF">FNK824_LOCUS10745</name>
    <name evidence="9" type="ORF">JBS370_LOCUS7176</name>
    <name evidence="8" type="ORF">JXQ802_LOCUS37044</name>
    <name evidence="10" type="ORF">OTI717_LOCUS13391</name>
    <name evidence="4" type="ORF">PYM288_LOCUS9723</name>
    <name evidence="5" type="ORF">RFH988_LOCUS20935</name>
    <name evidence="6" type="ORF">SEV965_LOCUS21078</name>
    <name evidence="7" type="ORF">ZHD862_LOCUS27298</name>
</gene>
<feature type="coiled-coil region" evidence="3">
    <location>
        <begin position="154"/>
        <end position="195"/>
    </location>
</feature>
<keyword evidence="13" id="KW-1185">Reference proteome</keyword>
<evidence type="ECO:0000313" key="11">
    <source>
        <dbReference type="EMBL" id="CAF3725418.1"/>
    </source>
</evidence>
<evidence type="ECO:0000256" key="2">
    <source>
        <dbReference type="ARBA" id="ARBA00046344"/>
    </source>
</evidence>
<dbReference type="PANTHER" id="PTHR22420">
    <property type="entry name" value="PROTEIN FAM81A"/>
    <property type="match status" value="1"/>
</dbReference>
<dbReference type="EMBL" id="CAJNOO010001307">
    <property type="protein sequence ID" value="CAF1132301.1"/>
    <property type="molecule type" value="Genomic_DNA"/>
</dbReference>
<dbReference type="Proteomes" id="UP000663864">
    <property type="component" value="Unassembled WGS sequence"/>
</dbReference>
<sequence>MDQVQVLSAVCKKLNTDIESVANQISLRESALIKLDTNQKTQDEQLRQLNMDLQAKFSRTDSIVQKLKVDIEQLSNGLREAFNNQQELNRSNAQRQQELKLEISTLSQRIDRIFSEQQVILRTFESDTTRALSTADTRSRAFVDELRSQIFQVKSQENSERERSEQRINQKLDEIKRSLEKYERFEKRIEDAIYQFERQSASLEDHYKRATSNLNRNNESIEQAVFKRFDDKHQRTIANLEKVKKEMRTCFESLESSVKTLQRVTDGRIKTTEEKFNKEVEKLRSSLVLI</sequence>
<reference evidence="4" key="1">
    <citation type="submission" date="2021-02" db="EMBL/GenBank/DDBJ databases">
        <authorList>
            <person name="Nowell W R."/>
        </authorList>
    </citation>
    <scope>NUCLEOTIDE SEQUENCE</scope>
</reference>